<dbReference type="KEGG" id="ela:UCREL1_9978"/>
<dbReference type="InterPro" id="IPR001214">
    <property type="entry name" value="SET_dom"/>
</dbReference>
<dbReference type="AlphaFoldDB" id="M7T8W2"/>
<dbReference type="PROSITE" id="PS50280">
    <property type="entry name" value="SET"/>
    <property type="match status" value="1"/>
</dbReference>
<dbReference type="InterPro" id="IPR036464">
    <property type="entry name" value="Rubisco_LSMT_subst-bd_sf"/>
</dbReference>
<dbReference type="Proteomes" id="UP000012174">
    <property type="component" value="Unassembled WGS sequence"/>
</dbReference>
<sequence>MWSESEITHLKGTSLEAAVSAKLSVLTKEFDTIKAKTESIPLWYEILSIDESIAVRDWIWLDALYRSRSLELPRSGESLVPCLDLANHSHQHTAYFEENSKDEVVLLLRDGVNIAPGTEVTINYGENKSAAEMLFSYGFIDALSTRHGLSLSLKLMSDDPLLKAKLHVFGRKPTLEITQDENGAPRWLAPFVYLMCLNEEDGLDFRILQETDGSQQLKMFWQGKDVTDVPGSFKELIGDHDLKHIFELRVVTIILEMVEEQLERLNVQDGDSDIPEIVRAETLQAAIQLRNIETDLLGRTIEILNSERDGLLKEETVLGYFKAMEAEQSEEGADGHDFS</sequence>
<dbReference type="OrthoDB" id="441812at2759"/>
<evidence type="ECO:0000259" key="4">
    <source>
        <dbReference type="PROSITE" id="PS50280"/>
    </source>
</evidence>
<dbReference type="PANTHER" id="PTHR13271">
    <property type="entry name" value="UNCHARACTERIZED PUTATIVE METHYLTRANSFERASE"/>
    <property type="match status" value="1"/>
</dbReference>
<dbReference type="STRING" id="1287681.M7T8W2"/>
<accession>M7T8W2</accession>
<dbReference type="HOGENOM" id="CLU_044629_0_0_1"/>
<evidence type="ECO:0000313" key="6">
    <source>
        <dbReference type="Proteomes" id="UP000012174"/>
    </source>
</evidence>
<dbReference type="GO" id="GO:0005634">
    <property type="term" value="C:nucleus"/>
    <property type="evidence" value="ECO:0007669"/>
    <property type="project" value="TreeGrafter"/>
</dbReference>
<dbReference type="GO" id="GO:0032259">
    <property type="term" value="P:methylation"/>
    <property type="evidence" value="ECO:0007669"/>
    <property type="project" value="UniProtKB-KW"/>
</dbReference>
<reference evidence="6" key="1">
    <citation type="journal article" date="2013" name="Genome Announc.">
        <title>Draft genome sequence of the grapevine dieback fungus Eutypa lata UCR-EL1.</title>
        <authorList>
            <person name="Blanco-Ulate B."/>
            <person name="Rolshausen P.E."/>
            <person name="Cantu D."/>
        </authorList>
    </citation>
    <scope>NUCLEOTIDE SEQUENCE [LARGE SCALE GENOMIC DNA]</scope>
    <source>
        <strain evidence="6">UCR-EL1</strain>
    </source>
</reference>
<dbReference type="EMBL" id="KB707280">
    <property type="protein sequence ID" value="EMR63080.1"/>
    <property type="molecule type" value="Genomic_DNA"/>
</dbReference>
<dbReference type="eggNOG" id="KOG1337">
    <property type="taxonomic scope" value="Eukaryota"/>
</dbReference>
<dbReference type="InterPro" id="IPR046341">
    <property type="entry name" value="SET_dom_sf"/>
</dbReference>
<proteinExistence type="predicted"/>
<evidence type="ECO:0000313" key="5">
    <source>
        <dbReference type="EMBL" id="EMR63080.1"/>
    </source>
</evidence>
<keyword evidence="2" id="KW-0808">Transferase</keyword>
<dbReference type="SUPFAM" id="SSF82199">
    <property type="entry name" value="SET domain"/>
    <property type="match status" value="1"/>
</dbReference>
<dbReference type="OMA" id="VTIILEM"/>
<keyword evidence="1" id="KW-0489">Methyltransferase</keyword>
<dbReference type="Gene3D" id="3.90.1420.10">
    <property type="entry name" value="Rubisco LSMT, substrate-binding domain"/>
    <property type="match status" value="1"/>
</dbReference>
<protein>
    <submittedName>
        <fullName evidence="5">Putative set domain-containing protein</fullName>
    </submittedName>
</protein>
<gene>
    <name evidence="5" type="ORF">UCREL1_9978</name>
</gene>
<organism evidence="5 6">
    <name type="scientific">Eutypa lata (strain UCR-EL1)</name>
    <name type="common">Grapevine dieback disease fungus</name>
    <name type="synonym">Eutypa armeniacae</name>
    <dbReference type="NCBI Taxonomy" id="1287681"/>
    <lineage>
        <taxon>Eukaryota</taxon>
        <taxon>Fungi</taxon>
        <taxon>Dikarya</taxon>
        <taxon>Ascomycota</taxon>
        <taxon>Pezizomycotina</taxon>
        <taxon>Sordariomycetes</taxon>
        <taxon>Xylariomycetidae</taxon>
        <taxon>Xylariales</taxon>
        <taxon>Diatrypaceae</taxon>
        <taxon>Eutypa</taxon>
    </lineage>
</organism>
<feature type="domain" description="SET" evidence="4">
    <location>
        <begin position="1"/>
        <end position="125"/>
    </location>
</feature>
<dbReference type="PANTHER" id="PTHR13271:SF76">
    <property type="entry name" value="SET DOMAIN-CONTAINING PROTEIN 8"/>
    <property type="match status" value="1"/>
</dbReference>
<dbReference type="CDD" id="cd10527">
    <property type="entry name" value="SET_LSMT"/>
    <property type="match status" value="1"/>
</dbReference>
<name>M7T8W2_EUTLA</name>
<evidence type="ECO:0000256" key="2">
    <source>
        <dbReference type="ARBA" id="ARBA00022679"/>
    </source>
</evidence>
<keyword evidence="3" id="KW-0949">S-adenosyl-L-methionine</keyword>
<dbReference type="InterPro" id="IPR050600">
    <property type="entry name" value="SETD3_SETD6_MTase"/>
</dbReference>
<evidence type="ECO:0000256" key="3">
    <source>
        <dbReference type="ARBA" id="ARBA00022691"/>
    </source>
</evidence>
<dbReference type="GO" id="GO:0016279">
    <property type="term" value="F:protein-lysine N-methyltransferase activity"/>
    <property type="evidence" value="ECO:0007669"/>
    <property type="project" value="UniProtKB-ARBA"/>
</dbReference>
<keyword evidence="6" id="KW-1185">Reference proteome</keyword>
<evidence type="ECO:0000256" key="1">
    <source>
        <dbReference type="ARBA" id="ARBA00022603"/>
    </source>
</evidence>
<dbReference type="Gene3D" id="3.90.1410.10">
    <property type="entry name" value="set domain protein methyltransferase, domain 1"/>
    <property type="match status" value="1"/>
</dbReference>